<reference evidence="12" key="1">
    <citation type="submission" date="2016-04" db="EMBL/GenBank/DDBJ databases">
        <authorList>
            <person name="Quiroz-Castaneda R.E."/>
            <person name="Martinez-Ocampo F."/>
        </authorList>
    </citation>
    <scope>NUCLEOTIDE SEQUENCE [LARGE SCALE GENOMIC DNA]</scope>
    <source>
        <strain evidence="12">INIFAP01</strain>
    </source>
</reference>
<dbReference type="GO" id="GO:0010468">
    <property type="term" value="P:regulation of gene expression"/>
    <property type="evidence" value="ECO:0007669"/>
    <property type="project" value="TreeGrafter"/>
</dbReference>
<keyword evidence="8" id="KW-0963">Cytoplasm</keyword>
<evidence type="ECO:0000256" key="4">
    <source>
        <dbReference type="ARBA" id="ARBA00022722"/>
    </source>
</evidence>
<accession>A0A1A9QE84</accession>
<dbReference type="Gene3D" id="3.30.160.20">
    <property type="match status" value="1"/>
</dbReference>
<dbReference type="GO" id="GO:0008033">
    <property type="term" value="P:tRNA processing"/>
    <property type="evidence" value="ECO:0007669"/>
    <property type="project" value="UniProtKB-KW"/>
</dbReference>
<keyword evidence="8" id="KW-0698">rRNA processing</keyword>
<dbReference type="PROSITE" id="PS00517">
    <property type="entry name" value="RNASE_3_1"/>
    <property type="match status" value="1"/>
</dbReference>
<feature type="binding site" evidence="8">
    <location>
        <position position="116"/>
    </location>
    <ligand>
        <name>Mg(2+)</name>
        <dbReference type="ChEBI" id="CHEBI:18420"/>
    </ligand>
</feature>
<evidence type="ECO:0000313" key="12">
    <source>
        <dbReference type="Proteomes" id="UP000077623"/>
    </source>
</evidence>
<dbReference type="GO" id="GO:0006364">
    <property type="term" value="P:rRNA processing"/>
    <property type="evidence" value="ECO:0007669"/>
    <property type="project" value="UniProtKB-UniRule"/>
</dbReference>
<feature type="domain" description="DRBM" evidence="9">
    <location>
        <begin position="156"/>
        <end position="226"/>
    </location>
</feature>
<dbReference type="Pfam" id="PF14622">
    <property type="entry name" value="Ribonucleas_3_3"/>
    <property type="match status" value="1"/>
</dbReference>
<dbReference type="GO" id="GO:0046872">
    <property type="term" value="F:metal ion binding"/>
    <property type="evidence" value="ECO:0007669"/>
    <property type="project" value="UniProtKB-KW"/>
</dbReference>
<evidence type="ECO:0000256" key="2">
    <source>
        <dbReference type="ARBA" id="ARBA00010183"/>
    </source>
</evidence>
<organism evidence="11 12">
    <name type="scientific">Candidatus Mycoplasma haematobovis</name>
    <dbReference type="NCBI Taxonomy" id="432608"/>
    <lineage>
        <taxon>Bacteria</taxon>
        <taxon>Bacillati</taxon>
        <taxon>Mycoplasmatota</taxon>
        <taxon>Mollicutes</taxon>
        <taxon>Mycoplasmataceae</taxon>
        <taxon>Mycoplasma</taxon>
    </lineage>
</organism>
<dbReference type="PANTHER" id="PTHR11207">
    <property type="entry name" value="RIBONUCLEASE III"/>
    <property type="match status" value="1"/>
</dbReference>
<protein>
    <recommendedName>
        <fullName evidence="8">Ribonuclease 3</fullName>
        <ecNumber evidence="8">3.1.26.3</ecNumber>
    </recommendedName>
    <alternativeName>
        <fullName evidence="8">Ribonuclease III</fullName>
        <shortName evidence="8">RNase III</shortName>
    </alternativeName>
</protein>
<dbReference type="GO" id="GO:0003725">
    <property type="term" value="F:double-stranded RNA binding"/>
    <property type="evidence" value="ECO:0007669"/>
    <property type="project" value="TreeGrafter"/>
</dbReference>
<comment type="cofactor">
    <cofactor evidence="8">
        <name>Mg(2+)</name>
        <dbReference type="ChEBI" id="CHEBI:18420"/>
    </cofactor>
</comment>
<dbReference type="EC" id="3.1.26.3" evidence="8"/>
<dbReference type="InterPro" id="IPR011907">
    <property type="entry name" value="RNase_III"/>
</dbReference>
<dbReference type="PROSITE" id="PS50142">
    <property type="entry name" value="RNASE_3_2"/>
    <property type="match status" value="1"/>
</dbReference>
<dbReference type="InterPro" id="IPR036389">
    <property type="entry name" value="RNase_III_sf"/>
</dbReference>
<keyword evidence="3 8" id="KW-0507">mRNA processing</keyword>
<dbReference type="GO" id="GO:0005737">
    <property type="term" value="C:cytoplasm"/>
    <property type="evidence" value="ECO:0007669"/>
    <property type="project" value="UniProtKB-SubCell"/>
</dbReference>
<gene>
    <name evidence="8" type="primary">rnc</name>
    <name evidence="11" type="ORF">A6V39_02630</name>
</gene>
<keyword evidence="8" id="KW-0699">rRNA-binding</keyword>
<evidence type="ECO:0000256" key="5">
    <source>
        <dbReference type="ARBA" id="ARBA00022759"/>
    </source>
</evidence>
<dbReference type="Proteomes" id="UP000077623">
    <property type="component" value="Unassembled WGS sequence"/>
</dbReference>
<comment type="subunit">
    <text evidence="8">Homodimer.</text>
</comment>
<dbReference type="SUPFAM" id="SSF69065">
    <property type="entry name" value="RNase III domain-like"/>
    <property type="match status" value="1"/>
</dbReference>
<evidence type="ECO:0000256" key="3">
    <source>
        <dbReference type="ARBA" id="ARBA00022664"/>
    </source>
</evidence>
<evidence type="ECO:0000256" key="1">
    <source>
        <dbReference type="ARBA" id="ARBA00000109"/>
    </source>
</evidence>
<keyword evidence="8" id="KW-0460">Magnesium</keyword>
<dbReference type="Pfam" id="PF00035">
    <property type="entry name" value="dsrm"/>
    <property type="match status" value="1"/>
</dbReference>
<comment type="function">
    <text evidence="8">Digests double-stranded RNA. Involved in the processing of primary rRNA transcript to yield the immediate precursors to the large and small rRNAs (23S and 16S). Processes some mRNAs, and tRNAs when they are encoded in the rRNA operon. Processes pre-crRNA and tracrRNA of type II CRISPR loci if present in the organism.</text>
</comment>
<evidence type="ECO:0000256" key="8">
    <source>
        <dbReference type="HAMAP-Rule" id="MF_00104"/>
    </source>
</evidence>
<keyword evidence="12" id="KW-1185">Reference proteome</keyword>
<keyword evidence="4 8" id="KW-0540">Nuclease</keyword>
<dbReference type="InterPro" id="IPR000999">
    <property type="entry name" value="RNase_III_dom"/>
</dbReference>
<feature type="active site" evidence="8">
    <location>
        <position position="119"/>
    </location>
</feature>
<evidence type="ECO:0000259" key="10">
    <source>
        <dbReference type="PROSITE" id="PS50142"/>
    </source>
</evidence>
<dbReference type="HAMAP" id="MF_00104">
    <property type="entry name" value="RNase_III"/>
    <property type="match status" value="1"/>
</dbReference>
<dbReference type="GO" id="GO:0004525">
    <property type="term" value="F:ribonuclease III activity"/>
    <property type="evidence" value="ECO:0007669"/>
    <property type="project" value="UniProtKB-UniRule"/>
</dbReference>
<dbReference type="SUPFAM" id="SSF54768">
    <property type="entry name" value="dsRNA-binding domain-like"/>
    <property type="match status" value="1"/>
</dbReference>
<feature type="active site" evidence="8">
    <location>
        <position position="53"/>
    </location>
</feature>
<comment type="catalytic activity">
    <reaction evidence="1 8">
        <text>Endonucleolytic cleavage to 5'-phosphomonoester.</text>
        <dbReference type="EC" id="3.1.26.3"/>
    </reaction>
</comment>
<dbReference type="CDD" id="cd00593">
    <property type="entry name" value="RIBOc"/>
    <property type="match status" value="1"/>
</dbReference>
<comment type="subcellular location">
    <subcellularLocation>
        <location evidence="8">Cytoplasm</location>
    </subcellularLocation>
</comment>
<dbReference type="GO" id="GO:0019843">
    <property type="term" value="F:rRNA binding"/>
    <property type="evidence" value="ECO:0007669"/>
    <property type="project" value="UniProtKB-KW"/>
</dbReference>
<sequence length="226" mass="26061">MEFATRLSDFLNSFFKFKINRWDLFVTAFTHSSFKGNKNASKVDYERLEFLGDSVIGFVITNELFKFKEDLKTISVLKKQIIRGSSLTYSAKKINLHKYIRVGKCCNCISDSMIEDVYEAFIGAVYYEFGIDKAKEIILNTLWRDFLNNELVFSIDHKTKLQELVYKKHKLTTSYSLQNSIINNRGHTVFKVAVAWGSETKATGNGTKLQEAEQDAARNAIFKHFN</sequence>
<feature type="binding site" evidence="8">
    <location>
        <position position="119"/>
    </location>
    <ligand>
        <name>Mg(2+)</name>
        <dbReference type="ChEBI" id="CHEBI:18420"/>
    </ligand>
</feature>
<dbReference type="EMBL" id="LWUJ01000011">
    <property type="protein sequence ID" value="OAL10311.1"/>
    <property type="molecule type" value="Genomic_DNA"/>
</dbReference>
<dbReference type="SMART" id="SM00535">
    <property type="entry name" value="RIBOc"/>
    <property type="match status" value="1"/>
</dbReference>
<dbReference type="RefSeq" id="WP_187150154.1">
    <property type="nucleotide sequence ID" value="NZ_LWUJ01000011.1"/>
</dbReference>
<feature type="binding site" evidence="8">
    <location>
        <position position="49"/>
    </location>
    <ligand>
        <name>Mg(2+)</name>
        <dbReference type="ChEBI" id="CHEBI:18420"/>
    </ligand>
</feature>
<dbReference type="InterPro" id="IPR014720">
    <property type="entry name" value="dsRBD_dom"/>
</dbReference>
<keyword evidence="7 8" id="KW-0694">RNA-binding</keyword>
<keyword evidence="8" id="KW-0479">Metal-binding</keyword>
<comment type="similarity">
    <text evidence="2">Belongs to the ribonuclease III family.</text>
</comment>
<dbReference type="GO" id="GO:0006397">
    <property type="term" value="P:mRNA processing"/>
    <property type="evidence" value="ECO:0007669"/>
    <property type="project" value="UniProtKB-UniRule"/>
</dbReference>
<dbReference type="PROSITE" id="PS50137">
    <property type="entry name" value="DS_RBD"/>
    <property type="match status" value="1"/>
</dbReference>
<dbReference type="PANTHER" id="PTHR11207:SF0">
    <property type="entry name" value="RIBONUCLEASE 3"/>
    <property type="match status" value="1"/>
</dbReference>
<dbReference type="Gene3D" id="1.10.1520.10">
    <property type="entry name" value="Ribonuclease III domain"/>
    <property type="match status" value="1"/>
</dbReference>
<dbReference type="AlphaFoldDB" id="A0A1A9QE84"/>
<feature type="domain" description="RNase III" evidence="10">
    <location>
        <begin position="4"/>
        <end position="130"/>
    </location>
</feature>
<keyword evidence="5 8" id="KW-0255">Endonuclease</keyword>
<evidence type="ECO:0000259" key="9">
    <source>
        <dbReference type="PROSITE" id="PS50137"/>
    </source>
</evidence>
<evidence type="ECO:0000313" key="11">
    <source>
        <dbReference type="EMBL" id="OAL10311.1"/>
    </source>
</evidence>
<evidence type="ECO:0000256" key="7">
    <source>
        <dbReference type="ARBA" id="ARBA00022884"/>
    </source>
</evidence>
<dbReference type="STRING" id="432608.A6V39_02630"/>
<keyword evidence="8" id="KW-0819">tRNA processing</keyword>
<evidence type="ECO:0000256" key="6">
    <source>
        <dbReference type="ARBA" id="ARBA00022801"/>
    </source>
</evidence>
<name>A0A1A9QE84_9MOLU</name>
<comment type="caution">
    <text evidence="11">The sequence shown here is derived from an EMBL/GenBank/DDBJ whole genome shotgun (WGS) entry which is preliminary data.</text>
</comment>
<keyword evidence="6 8" id="KW-0378">Hydrolase</keyword>
<proteinExistence type="inferred from homology"/>